<dbReference type="Proteomes" id="UP000198937">
    <property type="component" value="Unassembled WGS sequence"/>
</dbReference>
<evidence type="ECO:0000313" key="1">
    <source>
        <dbReference type="EMBL" id="SCL63175.1"/>
    </source>
</evidence>
<protein>
    <submittedName>
        <fullName evidence="1">Excreted virulence factor EspC, type VII ESX diderm</fullName>
    </submittedName>
</protein>
<dbReference type="RefSeq" id="WP_091443843.1">
    <property type="nucleotide sequence ID" value="NZ_BMMJ01000012.1"/>
</dbReference>
<keyword evidence="2" id="KW-1185">Reference proteome</keyword>
<dbReference type="EMBL" id="FMIA01000002">
    <property type="protein sequence ID" value="SCL63175.1"/>
    <property type="molecule type" value="Genomic_DNA"/>
</dbReference>
<dbReference type="AlphaFoldDB" id="A0A1C6VA85"/>
<sequence>MGEEPFEVHPGLLREVAGGLTDQAHRLAYGLAGAPGLVVPAPRWSAAAALAELEWAVHRWCGGVGARLAESAGALGTAADGYQAVDDRAAGRLTRFSR</sequence>
<accession>A0A1C6VA85</accession>
<organism evidence="1 2">
    <name type="scientific">Micromonospora yangpuensis</name>
    <dbReference type="NCBI Taxonomy" id="683228"/>
    <lineage>
        <taxon>Bacteria</taxon>
        <taxon>Bacillati</taxon>
        <taxon>Actinomycetota</taxon>
        <taxon>Actinomycetes</taxon>
        <taxon>Micromonosporales</taxon>
        <taxon>Micromonosporaceae</taxon>
        <taxon>Micromonospora</taxon>
    </lineage>
</organism>
<evidence type="ECO:0000313" key="2">
    <source>
        <dbReference type="Proteomes" id="UP000198937"/>
    </source>
</evidence>
<dbReference type="STRING" id="683228.GA0070617_5127"/>
<dbReference type="OrthoDB" id="3403967at2"/>
<gene>
    <name evidence="1" type="ORF">GA0070617_5127</name>
</gene>
<name>A0A1C6VA85_9ACTN</name>
<proteinExistence type="predicted"/>
<reference evidence="1 2" key="1">
    <citation type="submission" date="2016-06" db="EMBL/GenBank/DDBJ databases">
        <authorList>
            <person name="Kjaerup R.B."/>
            <person name="Dalgaard T.S."/>
            <person name="Juul-Madsen H.R."/>
        </authorList>
    </citation>
    <scope>NUCLEOTIDE SEQUENCE [LARGE SCALE GENOMIC DNA]</scope>
    <source>
        <strain evidence="1 2">DSM 45577</strain>
    </source>
</reference>